<dbReference type="InterPro" id="IPR054333">
    <property type="entry name" value="REase-ARP-assoc"/>
</dbReference>
<protein>
    <submittedName>
        <fullName evidence="1">Uncharacterized protein</fullName>
    </submittedName>
</protein>
<sequence length="168" mass="18929">MSTTFELICNQQQAWARQRGIKFDKDGYTFSLNDNLFSLFLPEVKKEFQSGKGDELGSDGKRGKMQSLHSSSALVVNVFRYWVNQDVSDIASACGAPQGMTEMHFEQTRPTPLGGIPPHLDVEFSGNKLKPLAIESKFTEPYHRHTKRTIKDKYLNVPGPMGTTSQMR</sequence>
<organism evidence="1">
    <name type="scientific">marine sediment metagenome</name>
    <dbReference type="NCBI Taxonomy" id="412755"/>
    <lineage>
        <taxon>unclassified sequences</taxon>
        <taxon>metagenomes</taxon>
        <taxon>ecological metagenomes</taxon>
    </lineage>
</organism>
<accession>X1KQR0</accession>
<name>X1KQR0_9ZZZZ</name>
<dbReference type="Pfam" id="PF22558">
    <property type="entry name" value="REase-ARP"/>
    <property type="match status" value="1"/>
</dbReference>
<comment type="caution">
    <text evidence="1">The sequence shown here is derived from an EMBL/GenBank/DDBJ whole genome shotgun (WGS) entry which is preliminary data.</text>
</comment>
<feature type="non-terminal residue" evidence="1">
    <location>
        <position position="168"/>
    </location>
</feature>
<gene>
    <name evidence="1" type="ORF">S06H3_08537</name>
</gene>
<dbReference type="EMBL" id="BARV01003616">
    <property type="protein sequence ID" value="GAI09437.1"/>
    <property type="molecule type" value="Genomic_DNA"/>
</dbReference>
<evidence type="ECO:0000313" key="1">
    <source>
        <dbReference type="EMBL" id="GAI09437.1"/>
    </source>
</evidence>
<proteinExistence type="predicted"/>
<reference evidence="1" key="1">
    <citation type="journal article" date="2014" name="Front. Microbiol.">
        <title>High frequency of phylogenetically diverse reductive dehalogenase-homologous genes in deep subseafloor sedimentary metagenomes.</title>
        <authorList>
            <person name="Kawai M."/>
            <person name="Futagami T."/>
            <person name="Toyoda A."/>
            <person name="Takaki Y."/>
            <person name="Nishi S."/>
            <person name="Hori S."/>
            <person name="Arai W."/>
            <person name="Tsubouchi T."/>
            <person name="Morono Y."/>
            <person name="Uchiyama I."/>
            <person name="Ito T."/>
            <person name="Fujiyama A."/>
            <person name="Inagaki F."/>
            <person name="Takami H."/>
        </authorList>
    </citation>
    <scope>NUCLEOTIDE SEQUENCE</scope>
    <source>
        <strain evidence="1">Expedition CK06-06</strain>
    </source>
</reference>
<dbReference type="AlphaFoldDB" id="X1KQR0"/>